<gene>
    <name evidence="1" type="ORF">RSOLAG1IB_06457</name>
</gene>
<name>A0A0B7FBM7_THACB</name>
<evidence type="ECO:0000313" key="2">
    <source>
        <dbReference type="Proteomes" id="UP000059188"/>
    </source>
</evidence>
<proteinExistence type="predicted"/>
<dbReference type="AlphaFoldDB" id="A0A0B7FBM7"/>
<dbReference type="EMBL" id="LN679112">
    <property type="protein sequence ID" value="CEL53602.1"/>
    <property type="molecule type" value="Genomic_DNA"/>
</dbReference>
<keyword evidence="2" id="KW-1185">Reference proteome</keyword>
<evidence type="ECO:0000313" key="1">
    <source>
        <dbReference type="EMBL" id="CEL53602.1"/>
    </source>
</evidence>
<organism evidence="1 2">
    <name type="scientific">Thanatephorus cucumeris (strain AG1-IB / isolate 7/3/14)</name>
    <name type="common">Lettuce bottom rot fungus</name>
    <name type="synonym">Rhizoctonia solani</name>
    <dbReference type="NCBI Taxonomy" id="1108050"/>
    <lineage>
        <taxon>Eukaryota</taxon>
        <taxon>Fungi</taxon>
        <taxon>Dikarya</taxon>
        <taxon>Basidiomycota</taxon>
        <taxon>Agaricomycotina</taxon>
        <taxon>Agaricomycetes</taxon>
        <taxon>Cantharellales</taxon>
        <taxon>Ceratobasidiaceae</taxon>
        <taxon>Rhizoctonia</taxon>
        <taxon>Rhizoctonia solani AG-1</taxon>
    </lineage>
</organism>
<protein>
    <submittedName>
        <fullName evidence="1">Uncharacterized protein</fullName>
    </submittedName>
</protein>
<sequence>MASSKFQDTGDPAQRQIYCNSTTSGYIPYSPLKSAAHSQVSKKEYRHKFAGSLYMHQERTTIYDKVFSLTDHPNAAFEPQVHKTTLPMPNALKWSGEIFRRVFTAITSMDIPFSVALVRKIAILIRPWRLVKTPLSNFHYDHTVLSTVQAAENLLRLSAALESSLAQSLYKEAPTPRPPNEQFDCSVSFSSFAIPHDRSHYEDASSCDSKIGPGYWSGDEISM</sequence>
<reference evidence="1 2" key="1">
    <citation type="submission" date="2014-11" db="EMBL/GenBank/DDBJ databases">
        <authorList>
            <person name="Wibberg Daniel"/>
        </authorList>
    </citation>
    <scope>NUCLEOTIDE SEQUENCE [LARGE SCALE GENOMIC DNA]</scope>
    <source>
        <strain evidence="1">Rhizoctonia solani AG1-IB 7/3/14</strain>
    </source>
</reference>
<accession>A0A0B7FBM7</accession>
<dbReference type="Proteomes" id="UP000059188">
    <property type="component" value="Unassembled WGS sequence"/>
</dbReference>